<feature type="region of interest" description="Disordered" evidence="1">
    <location>
        <begin position="150"/>
        <end position="193"/>
    </location>
</feature>
<dbReference type="EMBL" id="BMAV01001099">
    <property type="protein sequence ID" value="GFY38873.1"/>
    <property type="molecule type" value="Genomic_DNA"/>
</dbReference>
<feature type="region of interest" description="Disordered" evidence="1">
    <location>
        <begin position="1"/>
        <end position="45"/>
    </location>
</feature>
<feature type="compositionally biased region" description="Basic residues" evidence="1">
    <location>
        <begin position="153"/>
        <end position="165"/>
    </location>
</feature>
<gene>
    <name evidence="2" type="ORF">TNIN_226981</name>
</gene>
<dbReference type="Proteomes" id="UP000886998">
    <property type="component" value="Unassembled WGS sequence"/>
</dbReference>
<name>A0A8X6WPD1_9ARAC</name>
<organism evidence="2 3">
    <name type="scientific">Trichonephila inaurata madagascariensis</name>
    <dbReference type="NCBI Taxonomy" id="2747483"/>
    <lineage>
        <taxon>Eukaryota</taxon>
        <taxon>Metazoa</taxon>
        <taxon>Ecdysozoa</taxon>
        <taxon>Arthropoda</taxon>
        <taxon>Chelicerata</taxon>
        <taxon>Arachnida</taxon>
        <taxon>Araneae</taxon>
        <taxon>Araneomorphae</taxon>
        <taxon>Entelegynae</taxon>
        <taxon>Araneoidea</taxon>
        <taxon>Nephilidae</taxon>
        <taxon>Trichonephila</taxon>
        <taxon>Trichonephila inaurata</taxon>
    </lineage>
</organism>
<evidence type="ECO:0000313" key="2">
    <source>
        <dbReference type="EMBL" id="GFY38873.1"/>
    </source>
</evidence>
<keyword evidence="3" id="KW-1185">Reference proteome</keyword>
<reference evidence="2" key="1">
    <citation type="submission" date="2020-08" db="EMBL/GenBank/DDBJ databases">
        <title>Multicomponent nature underlies the extraordinary mechanical properties of spider dragline silk.</title>
        <authorList>
            <person name="Kono N."/>
            <person name="Nakamura H."/>
            <person name="Mori M."/>
            <person name="Yoshida Y."/>
            <person name="Ohtoshi R."/>
            <person name="Malay A.D."/>
            <person name="Moran D.A.P."/>
            <person name="Tomita M."/>
            <person name="Numata K."/>
            <person name="Arakawa K."/>
        </authorList>
    </citation>
    <scope>NUCLEOTIDE SEQUENCE</scope>
</reference>
<feature type="compositionally biased region" description="Basic and acidic residues" evidence="1">
    <location>
        <begin position="17"/>
        <end position="32"/>
    </location>
</feature>
<dbReference type="AlphaFoldDB" id="A0A8X6WPD1"/>
<evidence type="ECO:0000256" key="1">
    <source>
        <dbReference type="SAM" id="MobiDB-lite"/>
    </source>
</evidence>
<comment type="caution">
    <text evidence="2">The sequence shown here is derived from an EMBL/GenBank/DDBJ whole genome shotgun (WGS) entry which is preliminary data.</text>
</comment>
<accession>A0A8X6WPD1</accession>
<evidence type="ECO:0000313" key="3">
    <source>
        <dbReference type="Proteomes" id="UP000886998"/>
    </source>
</evidence>
<proteinExistence type="predicted"/>
<protein>
    <submittedName>
        <fullName evidence="2">Uncharacterized protein</fullName>
    </submittedName>
</protein>
<sequence length="193" mass="22432">MGNEPSHPIRLGSNSFRRTDDNTRKRQREKQEKKSRRKKRGIGFSQNRERGLTVPVVELVTLCQQKELSYHQRGVVLFISSWQALFQATIGLNPYASKELSVLNSSLMLSGRLWFLLVNKSVQGNISSDHPSRAWKLDEISNPTKATEYNLSKTKKAGKTNKRKREPNLREQKRWTTKKKWNFKARQTNLSHP</sequence>